<feature type="compositionally biased region" description="Low complexity" evidence="1">
    <location>
        <begin position="194"/>
        <end position="205"/>
    </location>
</feature>
<name>M9M5A4_PSEA3</name>
<sequence length="467" mass="49062">MAASRRAQIQALCGVRTGPLIDRVESYLAAVDIWSRRGNAKAVKNAGTGVVAVCCYLAAESLEARIPDRSSAIRASGLTPEKFGAAERDFRTAVQSVSTASAQALSGPSDAATSAFAASLGAAPTQNAARPSPLAKSSVATGTSQEALLAKAQAVQAGSLFDRTMRSAPETSPSKTPSRAAATPVDTNDAATLAQQGSASNGASAEQRSGTRAAGIASELRPRRLKRRRMAKVVFGLAVHSSLNRLNNEHEASDERVRRLRINEIQATIGRLRSGKPSWRYLDAPGDFLVAISAPQDGAGTGDAGFGTLSGALSSDWVVTRAATLTWAQGVMPRLASSLALPHIPSSLAAISTQASRPKQSKHSPGALTGYPRASLASPAPWLAKTARKRGSTAKPWHPPLDLRFLASTPSTPRLHILGTPAPTTIPALGFAPKFRWLVLTIFLDPTIRYNIDTNHHLDSVQFSAPH</sequence>
<gene>
    <name evidence="2" type="ORF">PANT_18c00019</name>
</gene>
<dbReference type="OrthoDB" id="2554199at2759"/>
<evidence type="ECO:0000313" key="3">
    <source>
        <dbReference type="Proteomes" id="UP000011976"/>
    </source>
</evidence>
<feature type="region of interest" description="Disordered" evidence="1">
    <location>
        <begin position="351"/>
        <end position="370"/>
    </location>
</feature>
<accession>M9M5A4</accession>
<proteinExistence type="predicted"/>
<dbReference type="EMBL" id="DF196784">
    <property type="protein sequence ID" value="GAC75695.1"/>
    <property type="molecule type" value="Genomic_DNA"/>
</dbReference>
<evidence type="ECO:0000313" key="2">
    <source>
        <dbReference type="EMBL" id="GAC75695.1"/>
    </source>
</evidence>
<dbReference type="AlphaFoldDB" id="M9M5A4"/>
<feature type="region of interest" description="Disordered" evidence="1">
    <location>
        <begin position="165"/>
        <end position="221"/>
    </location>
</feature>
<organism evidence="2 3">
    <name type="scientific">Pseudozyma antarctica (strain T-34)</name>
    <name type="common">Yeast</name>
    <name type="synonym">Candida antarctica</name>
    <dbReference type="NCBI Taxonomy" id="1151754"/>
    <lineage>
        <taxon>Eukaryota</taxon>
        <taxon>Fungi</taxon>
        <taxon>Dikarya</taxon>
        <taxon>Basidiomycota</taxon>
        <taxon>Ustilaginomycotina</taxon>
        <taxon>Ustilaginomycetes</taxon>
        <taxon>Ustilaginales</taxon>
        <taxon>Ustilaginaceae</taxon>
        <taxon>Moesziomyces</taxon>
    </lineage>
</organism>
<reference evidence="3" key="1">
    <citation type="journal article" date="2013" name="Genome Announc.">
        <title>Genome sequence of the basidiomycetous yeast Pseudozyma antarctica T-34, a producer of the glycolipid biosurfactants mannosylerythritol lipids.</title>
        <authorList>
            <person name="Morita T."/>
            <person name="Koike H."/>
            <person name="Koyama Y."/>
            <person name="Hagiwara H."/>
            <person name="Ito E."/>
            <person name="Fukuoka T."/>
            <person name="Imura T."/>
            <person name="Machida M."/>
            <person name="Kitamoto D."/>
        </authorList>
    </citation>
    <scope>NUCLEOTIDE SEQUENCE [LARGE SCALE GENOMIC DNA]</scope>
    <source>
        <strain evidence="3">T-34</strain>
    </source>
</reference>
<dbReference type="Proteomes" id="UP000011976">
    <property type="component" value="Unassembled WGS sequence"/>
</dbReference>
<evidence type="ECO:0000256" key="1">
    <source>
        <dbReference type="SAM" id="MobiDB-lite"/>
    </source>
</evidence>
<protein>
    <submittedName>
        <fullName evidence="2">Uncharacterized protein</fullName>
    </submittedName>
</protein>